<dbReference type="RefSeq" id="WP_106512168.1">
    <property type="nucleotide sequence ID" value="NZ_PXYI01000002.1"/>
</dbReference>
<comment type="caution">
    <text evidence="13">The sequence shown here is derived from an EMBL/GenBank/DDBJ whole genome shotgun (WGS) entry which is preliminary data.</text>
</comment>
<evidence type="ECO:0000256" key="4">
    <source>
        <dbReference type="ARBA" id="ARBA00022692"/>
    </source>
</evidence>
<evidence type="ECO:0000256" key="6">
    <source>
        <dbReference type="ARBA" id="ARBA00023053"/>
    </source>
</evidence>
<feature type="transmembrane region" description="Helical" evidence="12">
    <location>
        <begin position="34"/>
        <end position="55"/>
    </location>
</feature>
<dbReference type="InterPro" id="IPR003691">
    <property type="entry name" value="FluC"/>
</dbReference>
<dbReference type="AlphaFoldDB" id="A0A2P7QVK8"/>
<evidence type="ECO:0000256" key="2">
    <source>
        <dbReference type="ARBA" id="ARBA00022475"/>
    </source>
</evidence>
<keyword evidence="14" id="KW-1185">Reference proteome</keyword>
<evidence type="ECO:0000256" key="11">
    <source>
        <dbReference type="ARBA" id="ARBA00035585"/>
    </source>
</evidence>
<evidence type="ECO:0000256" key="3">
    <source>
        <dbReference type="ARBA" id="ARBA00022519"/>
    </source>
</evidence>
<dbReference type="Proteomes" id="UP000241167">
    <property type="component" value="Unassembled WGS sequence"/>
</dbReference>
<keyword evidence="9 12" id="KW-0407">Ion channel</keyword>
<proteinExistence type="inferred from homology"/>
<evidence type="ECO:0000256" key="5">
    <source>
        <dbReference type="ARBA" id="ARBA00022989"/>
    </source>
</evidence>
<dbReference type="GO" id="GO:0046872">
    <property type="term" value="F:metal ion binding"/>
    <property type="evidence" value="ECO:0007669"/>
    <property type="project" value="UniProtKB-KW"/>
</dbReference>
<evidence type="ECO:0000256" key="9">
    <source>
        <dbReference type="ARBA" id="ARBA00023303"/>
    </source>
</evidence>
<feature type="transmembrane region" description="Helical" evidence="12">
    <location>
        <begin position="67"/>
        <end position="86"/>
    </location>
</feature>
<comment type="catalytic activity">
    <reaction evidence="11">
        <text>fluoride(in) = fluoride(out)</text>
        <dbReference type="Rhea" id="RHEA:76159"/>
        <dbReference type="ChEBI" id="CHEBI:17051"/>
    </reaction>
    <physiologicalReaction direction="left-to-right" evidence="11">
        <dbReference type="Rhea" id="RHEA:76160"/>
    </physiologicalReaction>
</comment>
<dbReference type="GO" id="GO:0005886">
    <property type="term" value="C:plasma membrane"/>
    <property type="evidence" value="ECO:0007669"/>
    <property type="project" value="UniProtKB-SubCell"/>
</dbReference>
<evidence type="ECO:0000313" key="13">
    <source>
        <dbReference type="EMBL" id="PSJ42002.1"/>
    </source>
</evidence>
<accession>A0A2P7QVK8</accession>
<comment type="activity regulation">
    <text evidence="12">Na(+) is not transported, but it plays an essential structural role and its presence is essential for fluoride channel function.</text>
</comment>
<evidence type="ECO:0000256" key="1">
    <source>
        <dbReference type="ARBA" id="ARBA00004651"/>
    </source>
</evidence>
<evidence type="ECO:0000256" key="10">
    <source>
        <dbReference type="ARBA" id="ARBA00035120"/>
    </source>
</evidence>
<dbReference type="PANTHER" id="PTHR28259:SF1">
    <property type="entry name" value="FLUORIDE EXPORT PROTEIN 1-RELATED"/>
    <property type="match status" value="1"/>
</dbReference>
<dbReference type="HAMAP" id="MF_00454">
    <property type="entry name" value="FluC"/>
    <property type="match status" value="1"/>
</dbReference>
<keyword evidence="12" id="KW-0479">Metal-binding</keyword>
<comment type="similarity">
    <text evidence="10 12">Belongs to the fluoride channel Fluc/FEX (TC 1.A.43) family.</text>
</comment>
<dbReference type="PANTHER" id="PTHR28259">
    <property type="entry name" value="FLUORIDE EXPORT PROTEIN 1-RELATED"/>
    <property type="match status" value="1"/>
</dbReference>
<evidence type="ECO:0000256" key="8">
    <source>
        <dbReference type="ARBA" id="ARBA00023136"/>
    </source>
</evidence>
<evidence type="ECO:0000256" key="12">
    <source>
        <dbReference type="HAMAP-Rule" id="MF_00454"/>
    </source>
</evidence>
<protein>
    <recommendedName>
        <fullName evidence="12">Fluoride-specific ion channel FluC</fullName>
    </recommendedName>
</protein>
<dbReference type="GO" id="GO:0140114">
    <property type="term" value="P:cellular detoxification of fluoride"/>
    <property type="evidence" value="ECO:0007669"/>
    <property type="project" value="UniProtKB-UniRule"/>
</dbReference>
<dbReference type="GO" id="GO:0062054">
    <property type="term" value="F:fluoride channel activity"/>
    <property type="evidence" value="ECO:0007669"/>
    <property type="project" value="UniProtKB-UniRule"/>
</dbReference>
<dbReference type="Pfam" id="PF02537">
    <property type="entry name" value="CRCB"/>
    <property type="match status" value="1"/>
</dbReference>
<keyword evidence="7 12" id="KW-0406">Ion transport</keyword>
<name>A0A2P7QVK8_9SPHN</name>
<feature type="binding site" evidence="12">
    <location>
        <position position="79"/>
    </location>
    <ligand>
        <name>Na(+)</name>
        <dbReference type="ChEBI" id="CHEBI:29101"/>
        <note>structural</note>
    </ligand>
</feature>
<gene>
    <name evidence="12" type="primary">fluC</name>
    <name evidence="12" type="synonym">crcB</name>
    <name evidence="13" type="ORF">C7I55_07030</name>
</gene>
<keyword evidence="8 12" id="KW-0472">Membrane</keyword>
<evidence type="ECO:0000256" key="7">
    <source>
        <dbReference type="ARBA" id="ARBA00023065"/>
    </source>
</evidence>
<keyword evidence="4 12" id="KW-0812">Transmembrane</keyword>
<comment type="subcellular location">
    <subcellularLocation>
        <location evidence="1 12">Cell membrane</location>
        <topology evidence="1 12">Multi-pass membrane protein</topology>
    </subcellularLocation>
</comment>
<keyword evidence="12" id="KW-0813">Transport</keyword>
<feature type="binding site" evidence="12">
    <location>
        <position position="76"/>
    </location>
    <ligand>
        <name>Na(+)</name>
        <dbReference type="ChEBI" id="CHEBI:29101"/>
        <note>structural</note>
    </ligand>
</feature>
<keyword evidence="6 12" id="KW-0915">Sodium</keyword>
<comment type="function">
    <text evidence="12">Fluoride-specific ion channel. Important for reducing fluoride concentration in the cell, thus reducing its toxicity.</text>
</comment>
<keyword evidence="3" id="KW-0997">Cell inner membrane</keyword>
<keyword evidence="5 12" id="KW-1133">Transmembrane helix</keyword>
<evidence type="ECO:0000313" key="14">
    <source>
        <dbReference type="Proteomes" id="UP000241167"/>
    </source>
</evidence>
<feature type="transmembrane region" description="Helical" evidence="12">
    <location>
        <begin position="98"/>
        <end position="121"/>
    </location>
</feature>
<keyword evidence="2 12" id="KW-1003">Cell membrane</keyword>
<reference evidence="13 14" key="1">
    <citation type="submission" date="2018-03" db="EMBL/GenBank/DDBJ databases">
        <title>The draft genome of Sphingosinicella sp. GL-C-18.</title>
        <authorList>
            <person name="Liu L."/>
            <person name="Li L."/>
            <person name="Liang L."/>
            <person name="Zhang X."/>
            <person name="Wang T."/>
        </authorList>
    </citation>
    <scope>NUCLEOTIDE SEQUENCE [LARGE SCALE GENOMIC DNA]</scope>
    <source>
        <strain evidence="13 14">GL-C-18</strain>
    </source>
</reference>
<organism evidence="13 14">
    <name type="scientific">Allosphingosinicella deserti</name>
    <dbReference type="NCBI Taxonomy" id="2116704"/>
    <lineage>
        <taxon>Bacteria</taxon>
        <taxon>Pseudomonadati</taxon>
        <taxon>Pseudomonadota</taxon>
        <taxon>Alphaproteobacteria</taxon>
        <taxon>Sphingomonadales</taxon>
        <taxon>Sphingomonadaceae</taxon>
        <taxon>Allosphingosinicella</taxon>
    </lineage>
</organism>
<dbReference type="EMBL" id="PXYI01000002">
    <property type="protein sequence ID" value="PSJ42002.1"/>
    <property type="molecule type" value="Genomic_DNA"/>
</dbReference>
<sequence length="126" mass="12405">MPNLFLVMLGGAAGAGLRYGVGQAASRAFGPGFPWGTLIVNMTGSLLVGLLAAILLRDGAAADRASWLLLVVGGLGGYTTFSSFSLELLRMAEGGQVAVAFGYAAGSVIAGLALAAGGFALGRAAA</sequence>